<dbReference type="RefSeq" id="WP_184676460.1">
    <property type="nucleotide sequence ID" value="NZ_JACHGY010000001.1"/>
</dbReference>
<sequence>MPIDLDCPSCGRTLRVDDKYAGRRGTCPACKSPLLIPEDSPLLEILPEDRRTYDNVILPSPKPAPPPAPKQDPAEEAEEWRDPRLVRLDRLREEEEAAKRPPWWNRPFLDLFGVKLTPLVMILIPLMLAGVGFWYARSAGQPAKVINASPVFVVEVLHTGDTLKPVGSSTAKSLLGGGFQGMGASGGSGPVTPYTAPTGKTRTNVFSVGGRDQLVVTQADPDGDYVLLEIALQQKIINNLGQFSGYDSILKEGEFELRRISDPPGAGTTGRLVSATFDQPIDLDLAGANTSNYRALFPASAKPDRVTEDKIPGVVNGEAEYALSRTQGTISFTASRSVQGYPAMKGLNATGKLVTTHADKDGPTVTADYQGGTLNVSWDPGAQAHWTVPKMVEKTRTSPWDRYTFSLLFPRPDTAGKYKLSFAGKDVATVKLGRAKQPSAPAPSPIASQRPGGPQAASKQSSSPLAYFDVLRDAKSQANGLVSANNMRQIGIALQTYMDQNNGRFPDTLLQLREVFPQLDQVMENPRTGDRPGFIYEKPPPGSAPSRTPVLYESLNGQKDPDGAVLYGDGSIR</sequence>
<feature type="region of interest" description="Disordered" evidence="1">
    <location>
        <begin position="524"/>
        <end position="573"/>
    </location>
</feature>
<comment type="caution">
    <text evidence="2">The sequence shown here is derived from an EMBL/GenBank/DDBJ whole genome shotgun (WGS) entry which is preliminary data.</text>
</comment>
<dbReference type="EMBL" id="JACHGY010000001">
    <property type="protein sequence ID" value="MBB6428908.1"/>
    <property type="molecule type" value="Genomic_DNA"/>
</dbReference>
<dbReference type="Proteomes" id="UP000541810">
    <property type="component" value="Unassembled WGS sequence"/>
</dbReference>
<keyword evidence="3" id="KW-1185">Reference proteome</keyword>
<organism evidence="2 3">
    <name type="scientific">Algisphaera agarilytica</name>
    <dbReference type="NCBI Taxonomy" id="1385975"/>
    <lineage>
        <taxon>Bacteria</taxon>
        <taxon>Pseudomonadati</taxon>
        <taxon>Planctomycetota</taxon>
        <taxon>Phycisphaerae</taxon>
        <taxon>Phycisphaerales</taxon>
        <taxon>Phycisphaeraceae</taxon>
        <taxon>Algisphaera</taxon>
    </lineage>
</organism>
<reference evidence="2 3" key="1">
    <citation type="submission" date="2020-08" db="EMBL/GenBank/DDBJ databases">
        <title>Genomic Encyclopedia of Type Strains, Phase IV (KMG-IV): sequencing the most valuable type-strain genomes for metagenomic binning, comparative biology and taxonomic classification.</title>
        <authorList>
            <person name="Goeker M."/>
        </authorList>
    </citation>
    <scope>NUCLEOTIDE SEQUENCE [LARGE SCALE GENOMIC DNA]</scope>
    <source>
        <strain evidence="2 3">DSM 103725</strain>
    </source>
</reference>
<dbReference type="Gene3D" id="2.20.28.160">
    <property type="match status" value="1"/>
</dbReference>
<feature type="region of interest" description="Disordered" evidence="1">
    <location>
        <begin position="434"/>
        <end position="461"/>
    </location>
</feature>
<protein>
    <submittedName>
        <fullName evidence="2">Uncharacterized protein</fullName>
    </submittedName>
</protein>
<evidence type="ECO:0000313" key="2">
    <source>
        <dbReference type="EMBL" id="MBB6428908.1"/>
    </source>
</evidence>
<evidence type="ECO:0000313" key="3">
    <source>
        <dbReference type="Proteomes" id="UP000541810"/>
    </source>
</evidence>
<accession>A0A7X0H4G9</accession>
<proteinExistence type="predicted"/>
<gene>
    <name evidence="2" type="ORF">HNQ40_000714</name>
</gene>
<dbReference type="AlphaFoldDB" id="A0A7X0H4G9"/>
<name>A0A7X0H4G9_9BACT</name>
<feature type="compositionally biased region" description="Pro residues" evidence="1">
    <location>
        <begin position="60"/>
        <end position="70"/>
    </location>
</feature>
<evidence type="ECO:0000256" key="1">
    <source>
        <dbReference type="SAM" id="MobiDB-lite"/>
    </source>
</evidence>
<feature type="region of interest" description="Disordered" evidence="1">
    <location>
        <begin position="55"/>
        <end position="81"/>
    </location>
</feature>